<feature type="compositionally biased region" description="Acidic residues" evidence="1">
    <location>
        <begin position="363"/>
        <end position="372"/>
    </location>
</feature>
<feature type="compositionally biased region" description="Acidic residues" evidence="1">
    <location>
        <begin position="405"/>
        <end position="414"/>
    </location>
</feature>
<feature type="region of interest" description="Disordered" evidence="1">
    <location>
        <begin position="346"/>
        <end position="414"/>
    </location>
</feature>
<feature type="compositionally biased region" description="Polar residues" evidence="1">
    <location>
        <begin position="118"/>
        <end position="129"/>
    </location>
</feature>
<evidence type="ECO:0000313" key="3">
    <source>
        <dbReference type="Proteomes" id="UP001583172"/>
    </source>
</evidence>
<keyword evidence="3" id="KW-1185">Reference proteome</keyword>
<protein>
    <submittedName>
        <fullName evidence="2">Uncharacterized protein</fullName>
    </submittedName>
</protein>
<reference evidence="2 3" key="1">
    <citation type="journal article" date="2024" name="Commun. Biol.">
        <title>Comparative genomic analysis of thermophilic fungi reveals convergent evolutionary adaptations and gene losses.</title>
        <authorList>
            <person name="Steindorff A.S."/>
            <person name="Aguilar-Pontes M.V."/>
            <person name="Robinson A.J."/>
            <person name="Andreopoulos B."/>
            <person name="LaButti K."/>
            <person name="Kuo A."/>
            <person name="Mondo S."/>
            <person name="Riley R."/>
            <person name="Otillar R."/>
            <person name="Haridas S."/>
            <person name="Lipzen A."/>
            <person name="Grimwood J."/>
            <person name="Schmutz J."/>
            <person name="Clum A."/>
            <person name="Reid I.D."/>
            <person name="Moisan M.C."/>
            <person name="Butler G."/>
            <person name="Nguyen T.T.M."/>
            <person name="Dewar K."/>
            <person name="Conant G."/>
            <person name="Drula E."/>
            <person name="Henrissat B."/>
            <person name="Hansel C."/>
            <person name="Singer S."/>
            <person name="Hutchinson M.I."/>
            <person name="de Vries R.P."/>
            <person name="Natvig D.O."/>
            <person name="Powell A.J."/>
            <person name="Tsang A."/>
            <person name="Grigoriev I.V."/>
        </authorList>
    </citation>
    <scope>NUCLEOTIDE SEQUENCE [LARGE SCALE GENOMIC DNA]</scope>
    <source>
        <strain evidence="2 3">CBS 620.91</strain>
    </source>
</reference>
<gene>
    <name evidence="2" type="ORF">VTJ49DRAFT_4033</name>
</gene>
<comment type="caution">
    <text evidence="2">The sequence shown here is derived from an EMBL/GenBank/DDBJ whole genome shotgun (WGS) entry which is preliminary data.</text>
</comment>
<accession>A0ABR3V771</accession>
<feature type="compositionally biased region" description="Low complexity" evidence="1">
    <location>
        <begin position="297"/>
        <end position="312"/>
    </location>
</feature>
<evidence type="ECO:0000313" key="2">
    <source>
        <dbReference type="EMBL" id="KAL1837311.1"/>
    </source>
</evidence>
<organism evidence="2 3">
    <name type="scientific">Humicola insolens</name>
    <name type="common">Soft-rot fungus</name>
    <dbReference type="NCBI Taxonomy" id="85995"/>
    <lineage>
        <taxon>Eukaryota</taxon>
        <taxon>Fungi</taxon>
        <taxon>Dikarya</taxon>
        <taxon>Ascomycota</taxon>
        <taxon>Pezizomycotina</taxon>
        <taxon>Sordariomycetes</taxon>
        <taxon>Sordariomycetidae</taxon>
        <taxon>Sordariales</taxon>
        <taxon>Chaetomiaceae</taxon>
        <taxon>Mycothermus</taxon>
    </lineage>
</organism>
<sequence length="414" mass="44231">MTAMGVQLQPFGPGLEPYGSWNFGGAQLRKTRAELEAALLEPAAISDLSDRLLEISKAGITGCRSLRTPKGATVGPLERPPAVPKPTEVCWRLLPATFHPSLVFVRLRSADKTKFTFSAPSTATPQSRSCLKRRRPDTDVDGPNTSAVACKKRRLRRELVTSRLSQPFSLPATHVLNREVAATGDTRFAKLAAIMSARRLQGAAGLAVKVQRQPHPSTFLRRAAALNSLRARVCAAAGERANMPISDLSAKAAALRQSHGSTAARFLVDLIQPLRTTASPAARPSNSSVPMPPPGNTAQGATAGSTAPTTTSLRIPSPKLRPMRSPELRAARPFIELEDIDDLSVDEDSMAFPTSELESRYEDDLDDEDDDGSGVYTDFSVIFGGGGAPGDADDDSGSSGSSGDMFEDYLDDFL</sequence>
<name>A0ABR3V771_HUMIN</name>
<dbReference type="EMBL" id="JAZGSY010000308">
    <property type="protein sequence ID" value="KAL1837311.1"/>
    <property type="molecule type" value="Genomic_DNA"/>
</dbReference>
<feature type="compositionally biased region" description="Polar residues" evidence="1">
    <location>
        <begin position="278"/>
        <end position="289"/>
    </location>
</feature>
<proteinExistence type="predicted"/>
<feature type="region of interest" description="Disordered" evidence="1">
    <location>
        <begin position="278"/>
        <end position="327"/>
    </location>
</feature>
<dbReference type="Proteomes" id="UP001583172">
    <property type="component" value="Unassembled WGS sequence"/>
</dbReference>
<feature type="region of interest" description="Disordered" evidence="1">
    <location>
        <begin position="118"/>
        <end position="145"/>
    </location>
</feature>
<evidence type="ECO:0000256" key="1">
    <source>
        <dbReference type="SAM" id="MobiDB-lite"/>
    </source>
</evidence>